<proteinExistence type="predicted"/>
<dbReference type="EMBL" id="UINC01167371">
    <property type="protein sequence ID" value="SVD69849.1"/>
    <property type="molecule type" value="Genomic_DNA"/>
</dbReference>
<organism evidence="1">
    <name type="scientific">marine metagenome</name>
    <dbReference type="NCBI Taxonomy" id="408172"/>
    <lineage>
        <taxon>unclassified sequences</taxon>
        <taxon>metagenomes</taxon>
        <taxon>ecological metagenomes</taxon>
    </lineage>
</organism>
<evidence type="ECO:0000313" key="1">
    <source>
        <dbReference type="EMBL" id="SVD69849.1"/>
    </source>
</evidence>
<gene>
    <name evidence="1" type="ORF">METZ01_LOCUS422703</name>
</gene>
<dbReference type="AlphaFoldDB" id="A0A382XG78"/>
<protein>
    <submittedName>
        <fullName evidence="1">Uncharacterized protein</fullName>
    </submittedName>
</protein>
<reference evidence="1" key="1">
    <citation type="submission" date="2018-05" db="EMBL/GenBank/DDBJ databases">
        <authorList>
            <person name="Lanie J.A."/>
            <person name="Ng W.-L."/>
            <person name="Kazmierczak K.M."/>
            <person name="Andrzejewski T.M."/>
            <person name="Davidsen T.M."/>
            <person name="Wayne K.J."/>
            <person name="Tettelin H."/>
            <person name="Glass J.I."/>
            <person name="Rusch D."/>
            <person name="Podicherti R."/>
            <person name="Tsui H.-C.T."/>
            <person name="Winkler M.E."/>
        </authorList>
    </citation>
    <scope>NUCLEOTIDE SEQUENCE</scope>
</reference>
<sequence>MVRQTTHTMDLLVSVNSIPVDRRGQSRVKTKQSFICYPALI</sequence>
<name>A0A382XG78_9ZZZZ</name>
<accession>A0A382XG78</accession>